<name>A0A1Q8XAI9_9ACTO</name>
<organism evidence="9 10">
    <name type="scientific">Actinomyces oris</name>
    <dbReference type="NCBI Taxonomy" id="544580"/>
    <lineage>
        <taxon>Bacteria</taxon>
        <taxon>Bacillati</taxon>
        <taxon>Actinomycetota</taxon>
        <taxon>Actinomycetes</taxon>
        <taxon>Actinomycetales</taxon>
        <taxon>Actinomycetaceae</taxon>
        <taxon>Actinomyces</taxon>
    </lineage>
</organism>
<feature type="transmembrane region" description="Helical" evidence="8">
    <location>
        <begin position="96"/>
        <end position="117"/>
    </location>
</feature>
<dbReference type="GO" id="GO:0033214">
    <property type="term" value="P:siderophore-iron import into cell"/>
    <property type="evidence" value="ECO:0007669"/>
    <property type="project" value="TreeGrafter"/>
</dbReference>
<keyword evidence="7 8" id="KW-0472">Membrane</keyword>
<keyword evidence="3" id="KW-0813">Transport</keyword>
<dbReference type="AlphaFoldDB" id="A0A1Q8XAI9"/>
<dbReference type="EMBL" id="MSKW01000012">
    <property type="protein sequence ID" value="OLO77318.1"/>
    <property type="molecule type" value="Genomic_DNA"/>
</dbReference>
<comment type="similarity">
    <text evidence="2">Belongs to the binding-protein-dependent transport system permease family. FecCD subfamily.</text>
</comment>
<dbReference type="GO" id="GO:0005886">
    <property type="term" value="C:plasma membrane"/>
    <property type="evidence" value="ECO:0007669"/>
    <property type="project" value="UniProtKB-SubCell"/>
</dbReference>
<feature type="transmembrane region" description="Helical" evidence="8">
    <location>
        <begin position="233"/>
        <end position="254"/>
    </location>
</feature>
<accession>A0A1Q8XAI9</accession>
<feature type="transmembrane region" description="Helical" evidence="8">
    <location>
        <begin position="153"/>
        <end position="173"/>
    </location>
</feature>
<dbReference type="RefSeq" id="WP_075414619.1">
    <property type="nucleotide sequence ID" value="NZ_MSKW01000012.1"/>
</dbReference>
<dbReference type="InterPro" id="IPR037294">
    <property type="entry name" value="ABC_BtuC-like"/>
</dbReference>
<evidence type="ECO:0000256" key="2">
    <source>
        <dbReference type="ARBA" id="ARBA00007935"/>
    </source>
</evidence>
<dbReference type="Proteomes" id="UP000186769">
    <property type="component" value="Unassembled WGS sequence"/>
</dbReference>
<evidence type="ECO:0000256" key="6">
    <source>
        <dbReference type="ARBA" id="ARBA00022989"/>
    </source>
</evidence>
<protein>
    <submittedName>
        <fullName evidence="9">Enterobactin ABC transporter permease</fullName>
    </submittedName>
</protein>
<evidence type="ECO:0000313" key="9">
    <source>
        <dbReference type="EMBL" id="OLO77318.1"/>
    </source>
</evidence>
<evidence type="ECO:0000256" key="5">
    <source>
        <dbReference type="ARBA" id="ARBA00022692"/>
    </source>
</evidence>
<feature type="transmembrane region" description="Helical" evidence="8">
    <location>
        <begin position="129"/>
        <end position="147"/>
    </location>
</feature>
<dbReference type="GO" id="GO:0022857">
    <property type="term" value="F:transmembrane transporter activity"/>
    <property type="evidence" value="ECO:0007669"/>
    <property type="project" value="InterPro"/>
</dbReference>
<reference evidence="9 10" key="1">
    <citation type="submission" date="2016-12" db="EMBL/GenBank/DDBJ databases">
        <title>Genomic comparison of strains in the 'Actinomyces naeslundii' group.</title>
        <authorList>
            <person name="Mughal S.R."/>
            <person name="Do T."/>
            <person name="Gilbert S.C."/>
            <person name="Witherden E.A."/>
            <person name="Didelot X."/>
            <person name="Beighton D."/>
        </authorList>
    </citation>
    <scope>NUCLEOTIDE SEQUENCE [LARGE SCALE GENOMIC DNA]</scope>
    <source>
        <strain evidence="9 10">G53E</strain>
    </source>
</reference>
<keyword evidence="6 8" id="KW-1133">Transmembrane helix</keyword>
<feature type="transmembrane region" description="Helical" evidence="8">
    <location>
        <begin position="43"/>
        <end position="67"/>
    </location>
</feature>
<evidence type="ECO:0000256" key="3">
    <source>
        <dbReference type="ARBA" id="ARBA00022448"/>
    </source>
</evidence>
<dbReference type="SUPFAM" id="SSF81345">
    <property type="entry name" value="ABC transporter involved in vitamin B12 uptake, BtuC"/>
    <property type="match status" value="1"/>
</dbReference>
<evidence type="ECO:0000256" key="7">
    <source>
        <dbReference type="ARBA" id="ARBA00023136"/>
    </source>
</evidence>
<dbReference type="InterPro" id="IPR000522">
    <property type="entry name" value="ABC_transptr_permease_BtuC"/>
</dbReference>
<sequence length="371" mass="37591">MRRVRDAAGSPASETDGVRLGAPASQLRCPVGSRRAFLVHRRAAVVTVLALAAALAVVAVSVLFGAYNISGADALRTLLTGSGSRMDRFFVLNQRLPRAVAAALVGAMLALSGAVFQSLSRNPLGSPDIVGFTTGASSGGLFMLLLAASASDFQISVGAVLGGFATAAVVALVSRRGGVGGDNLILTGVAISEMLSAANSYLISQASLPSAETAKAWQYGSFNAISWGQVKPLALAAAVLLIQVVWLVRPASLLEMGDDAATSLGLRVGRVRGAMLGYGVVLAAICVATAGPIGFIALAAPQLARRLSRSAGIAMIASAAMGALLLGGADFLAQRLLSPFQIPVGLVSAAVGGLYLVWLLMAPLGRAERAG</sequence>
<feature type="transmembrane region" description="Helical" evidence="8">
    <location>
        <begin position="274"/>
        <end position="300"/>
    </location>
</feature>
<evidence type="ECO:0000256" key="4">
    <source>
        <dbReference type="ARBA" id="ARBA00022475"/>
    </source>
</evidence>
<evidence type="ECO:0000313" key="10">
    <source>
        <dbReference type="Proteomes" id="UP000186769"/>
    </source>
</evidence>
<dbReference type="Gene3D" id="1.10.3470.10">
    <property type="entry name" value="ABC transporter involved in vitamin B12 uptake, BtuC"/>
    <property type="match status" value="1"/>
</dbReference>
<feature type="transmembrane region" description="Helical" evidence="8">
    <location>
        <begin position="340"/>
        <end position="361"/>
    </location>
</feature>
<evidence type="ECO:0000256" key="1">
    <source>
        <dbReference type="ARBA" id="ARBA00004651"/>
    </source>
</evidence>
<evidence type="ECO:0000256" key="8">
    <source>
        <dbReference type="SAM" id="Phobius"/>
    </source>
</evidence>
<gene>
    <name evidence="9" type="ORF">BKH15_06145</name>
</gene>
<dbReference type="PANTHER" id="PTHR30472:SF24">
    <property type="entry name" value="FERRIC ENTEROBACTIN TRANSPORT SYSTEM PERMEASE PROTEIN FEPG"/>
    <property type="match status" value="1"/>
</dbReference>
<dbReference type="CDD" id="cd06550">
    <property type="entry name" value="TM_ABC_iron-siderophores_like"/>
    <property type="match status" value="1"/>
</dbReference>
<keyword evidence="4" id="KW-1003">Cell membrane</keyword>
<proteinExistence type="inferred from homology"/>
<feature type="transmembrane region" description="Helical" evidence="8">
    <location>
        <begin position="312"/>
        <end position="334"/>
    </location>
</feature>
<comment type="subcellular location">
    <subcellularLocation>
        <location evidence="1">Cell membrane</location>
        <topology evidence="1">Multi-pass membrane protein</topology>
    </subcellularLocation>
</comment>
<keyword evidence="5 8" id="KW-0812">Transmembrane</keyword>
<comment type="caution">
    <text evidence="9">The sequence shown here is derived from an EMBL/GenBank/DDBJ whole genome shotgun (WGS) entry which is preliminary data.</text>
</comment>
<dbReference type="Pfam" id="PF01032">
    <property type="entry name" value="FecCD"/>
    <property type="match status" value="1"/>
</dbReference>
<dbReference type="PANTHER" id="PTHR30472">
    <property type="entry name" value="FERRIC ENTEROBACTIN TRANSPORT SYSTEM PERMEASE PROTEIN"/>
    <property type="match status" value="1"/>
</dbReference>